<feature type="compositionally biased region" description="Polar residues" evidence="2">
    <location>
        <begin position="168"/>
        <end position="183"/>
    </location>
</feature>
<dbReference type="AlphaFoldDB" id="A0A9P6WDI8"/>
<dbReference type="PROSITE" id="PS00463">
    <property type="entry name" value="ZN2_CY6_FUNGAL_1"/>
    <property type="match status" value="1"/>
</dbReference>
<dbReference type="SUPFAM" id="SSF57701">
    <property type="entry name" value="Zn2/Cys6 DNA-binding domain"/>
    <property type="match status" value="1"/>
</dbReference>
<feature type="region of interest" description="Disordered" evidence="2">
    <location>
        <begin position="288"/>
        <end position="315"/>
    </location>
</feature>
<keyword evidence="5" id="KW-1185">Reference proteome</keyword>
<feature type="region of interest" description="Disordered" evidence="2">
    <location>
        <begin position="502"/>
        <end position="525"/>
    </location>
</feature>
<dbReference type="Proteomes" id="UP000750334">
    <property type="component" value="Unassembled WGS sequence"/>
</dbReference>
<proteinExistence type="predicted"/>
<feature type="region of interest" description="Disordered" evidence="2">
    <location>
        <begin position="382"/>
        <end position="465"/>
    </location>
</feature>
<feature type="compositionally biased region" description="Low complexity" evidence="2">
    <location>
        <begin position="185"/>
        <end position="197"/>
    </location>
</feature>
<dbReference type="InterPro" id="IPR001138">
    <property type="entry name" value="Zn2Cys6_DnaBD"/>
</dbReference>
<dbReference type="GO" id="GO:0000981">
    <property type="term" value="F:DNA-binding transcription factor activity, RNA polymerase II-specific"/>
    <property type="evidence" value="ECO:0007669"/>
    <property type="project" value="InterPro"/>
</dbReference>
<dbReference type="CDD" id="cd00067">
    <property type="entry name" value="GAL4"/>
    <property type="match status" value="1"/>
</dbReference>
<feature type="domain" description="Zn(2)-C6 fungal-type" evidence="3">
    <location>
        <begin position="564"/>
        <end position="594"/>
    </location>
</feature>
<feature type="compositionally biased region" description="Basic and acidic residues" evidence="2">
    <location>
        <begin position="415"/>
        <end position="425"/>
    </location>
</feature>
<dbReference type="Pfam" id="PF00172">
    <property type="entry name" value="Zn_clus"/>
    <property type="match status" value="1"/>
</dbReference>
<feature type="region of interest" description="Disordered" evidence="2">
    <location>
        <begin position="168"/>
        <end position="203"/>
    </location>
</feature>
<protein>
    <recommendedName>
        <fullName evidence="3">Zn(2)-C6 fungal-type domain-containing protein</fullName>
    </recommendedName>
</protein>
<evidence type="ECO:0000313" key="4">
    <source>
        <dbReference type="EMBL" id="KAG0670655.1"/>
    </source>
</evidence>
<evidence type="ECO:0000259" key="3">
    <source>
        <dbReference type="PROSITE" id="PS50048"/>
    </source>
</evidence>
<dbReference type="InterPro" id="IPR036864">
    <property type="entry name" value="Zn2-C6_fun-type_DNA-bd_sf"/>
</dbReference>
<accession>A0A9P6WDI8</accession>
<dbReference type="PANTHER" id="PTHR37534:SF45">
    <property type="entry name" value="TRANSCRIPTIONAL REGULATORY PROTEIN UME6"/>
    <property type="match status" value="1"/>
</dbReference>
<organism evidence="4 5">
    <name type="scientific">Maudiozyma exigua</name>
    <name type="common">Yeast</name>
    <name type="synonym">Kazachstania exigua</name>
    <dbReference type="NCBI Taxonomy" id="34358"/>
    <lineage>
        <taxon>Eukaryota</taxon>
        <taxon>Fungi</taxon>
        <taxon>Dikarya</taxon>
        <taxon>Ascomycota</taxon>
        <taxon>Saccharomycotina</taxon>
        <taxon>Saccharomycetes</taxon>
        <taxon>Saccharomycetales</taxon>
        <taxon>Saccharomycetaceae</taxon>
        <taxon>Maudiozyma</taxon>
    </lineage>
</organism>
<dbReference type="GO" id="GO:0008270">
    <property type="term" value="F:zinc ion binding"/>
    <property type="evidence" value="ECO:0007669"/>
    <property type="project" value="InterPro"/>
</dbReference>
<evidence type="ECO:0000256" key="1">
    <source>
        <dbReference type="ARBA" id="ARBA00023242"/>
    </source>
</evidence>
<dbReference type="PANTHER" id="PTHR37534">
    <property type="entry name" value="TRANSCRIPTIONAL ACTIVATOR PROTEIN UGA3"/>
    <property type="match status" value="1"/>
</dbReference>
<feature type="compositionally biased region" description="Basic residues" evidence="2">
    <location>
        <begin position="403"/>
        <end position="414"/>
    </location>
</feature>
<comment type="caution">
    <text evidence="4">The sequence shown here is derived from an EMBL/GenBank/DDBJ whole genome shotgun (WGS) entry which is preliminary data.</text>
</comment>
<dbReference type="EMBL" id="PUHR01000020">
    <property type="protein sequence ID" value="KAG0670655.1"/>
    <property type="molecule type" value="Genomic_DNA"/>
</dbReference>
<keyword evidence="1" id="KW-0539">Nucleus</keyword>
<evidence type="ECO:0000313" key="5">
    <source>
        <dbReference type="Proteomes" id="UP000750334"/>
    </source>
</evidence>
<feature type="compositionally biased region" description="Polar residues" evidence="2">
    <location>
        <begin position="444"/>
        <end position="453"/>
    </location>
</feature>
<dbReference type="OrthoDB" id="3251668at2759"/>
<sequence length="649" mass="72169">MSDSNNNNINKQMNSLNTKYDNNPLLSMNQTTIVPNNTPENSPPLLTNNNSSSCSTNKSNFFFTAHEGGNRNNNNNNNSNILIKGENQQIDNSAGNFIIEQPNDILNKQLQKQQQQQNNLHDNDSIIQNKLLNTKDLYMNLYPQINFETKKLKMSSWIQSKFDNDNDYSLNESQNNDGINKKTNSSDSNNNNNHNNSTFLKDNAKQTDTLLENVTNSSSEKKDTILLGSSTTGIITATSPKNLDETRSEVKSSDSNNLSHYHDQFVTSSIEQSRIPTGKEQFNSITNIPSSAPPASVSSNKSISETPNKPPKIINSKFDGMRTRLLNNPKIVPSSASSSSSSTSTSAAVATVAVARRHSDEEDMMGTAAAVLSNMRSSPFKFKVSKNSTSRPHSSSFSARGSNSHHSRPRLIVHKIKDMDPKDENAIGSLSSTEEESTDHEQNSPKGTVNWNKNGKRVSTTHIETTATTTTTTTKVKVLKNDSKYQPIASTKTLSYQQKKNINIPQHNDTNDNNNNDDDDENRMEPLSEETLKASITGAKNSFRVMSDGRIVKNGNRSTRSRSGCWICRLRKKKCTEEKPTCVNCSRLNLTCYYDVKKPDFVADPVKKAEKLKEIKKFTRAAKRSAMKKKTYIVSTVTESDNNSSSTLN</sequence>
<dbReference type="Gene3D" id="4.10.240.10">
    <property type="entry name" value="Zn(2)-C6 fungal-type DNA-binding domain"/>
    <property type="match status" value="1"/>
</dbReference>
<dbReference type="PROSITE" id="PS50048">
    <property type="entry name" value="ZN2_CY6_FUNGAL_2"/>
    <property type="match status" value="1"/>
</dbReference>
<feature type="compositionally biased region" description="Low complexity" evidence="2">
    <location>
        <begin position="289"/>
        <end position="299"/>
    </location>
</feature>
<evidence type="ECO:0000256" key="2">
    <source>
        <dbReference type="SAM" id="MobiDB-lite"/>
    </source>
</evidence>
<reference evidence="4 5" key="1">
    <citation type="submission" date="2020-11" db="EMBL/GenBank/DDBJ databases">
        <title>Kefir isolates.</title>
        <authorList>
            <person name="Marcisauskas S."/>
            <person name="Kim Y."/>
            <person name="Blasche S."/>
        </authorList>
    </citation>
    <scope>NUCLEOTIDE SEQUENCE [LARGE SCALE GENOMIC DNA]</scope>
    <source>
        <strain evidence="4 5">OG2</strain>
    </source>
</reference>
<name>A0A9P6WDI8_MAUEX</name>
<feature type="compositionally biased region" description="Polar residues" evidence="2">
    <location>
        <begin position="385"/>
        <end position="402"/>
    </location>
</feature>
<dbReference type="SMART" id="SM00066">
    <property type="entry name" value="GAL4"/>
    <property type="match status" value="1"/>
</dbReference>
<gene>
    <name evidence="4" type="ORF">C6P45_002031</name>
</gene>